<gene>
    <name evidence="2" type="ORF">BIGN1055_LOCUS605</name>
</gene>
<dbReference type="AlphaFoldDB" id="A0A7S2KJ17"/>
<name>A0A7S2KJ17_BIGNA</name>
<feature type="compositionally biased region" description="Polar residues" evidence="1">
    <location>
        <begin position="395"/>
        <end position="404"/>
    </location>
</feature>
<feature type="compositionally biased region" description="Polar residues" evidence="1">
    <location>
        <begin position="422"/>
        <end position="432"/>
    </location>
</feature>
<organism evidence="2">
    <name type="scientific">Bigelowiella natans</name>
    <name type="common">Pedinomonas minutissima</name>
    <name type="synonym">Chlorarachnion sp. (strain CCMP621)</name>
    <dbReference type="NCBI Taxonomy" id="227086"/>
    <lineage>
        <taxon>Eukaryota</taxon>
        <taxon>Sar</taxon>
        <taxon>Rhizaria</taxon>
        <taxon>Cercozoa</taxon>
        <taxon>Chlorarachniophyceae</taxon>
        <taxon>Bigelowiella</taxon>
    </lineage>
</organism>
<feature type="region of interest" description="Disordered" evidence="1">
    <location>
        <begin position="79"/>
        <end position="213"/>
    </location>
</feature>
<dbReference type="EMBL" id="HBHA01000939">
    <property type="protein sequence ID" value="CAD9578301.1"/>
    <property type="molecule type" value="Transcribed_RNA"/>
</dbReference>
<feature type="region of interest" description="Disordered" evidence="1">
    <location>
        <begin position="377"/>
        <end position="432"/>
    </location>
</feature>
<evidence type="ECO:0000256" key="1">
    <source>
        <dbReference type="SAM" id="MobiDB-lite"/>
    </source>
</evidence>
<sequence length="432" mass="48149">MGNYEPEVPDGGWSQAAVDFAREAELRSVEEFERELNDLFGIGPNPIVEVKQGQQHTYSTNTELPPARETHVANPIAQLPPAKERTVVNEPPPDLPPFSAAKTNNRAKERTSEVSEKETPAKGKVSLGTGKVSTESEKAFSNVKGDGTPETGKDSPANGQTVKEDNSKPKHPPTPANISRKEEPDIKIDLNAKPEGNPSPGKRPLSPGHRSSLIPLSPMALKRFAGHRRAASSKTGATYLPDVKCTLRKQNRWGRWQLRFIKLHNFTLFYCPYDNALESDEHLESLEEKLLRSGELRDPETEITIVPLEVIEMFQFKKNRVLLRFTKNSGRKQMKFKPCSKNPFAAAKIVSDMQQHLDLYREIDGDLSAVSEIRKKLRGRQAHSTDNLFSREGSKTQGSSTGHSGTHDHEKPQSLRRPLSTPPHQNVNAETL</sequence>
<proteinExistence type="predicted"/>
<evidence type="ECO:0008006" key="3">
    <source>
        <dbReference type="Google" id="ProtNLM"/>
    </source>
</evidence>
<feature type="compositionally biased region" description="Basic and acidic residues" evidence="1">
    <location>
        <begin position="106"/>
        <end position="121"/>
    </location>
</feature>
<feature type="compositionally biased region" description="Basic and acidic residues" evidence="1">
    <location>
        <begin position="179"/>
        <end position="192"/>
    </location>
</feature>
<reference evidence="2" key="1">
    <citation type="submission" date="2021-01" db="EMBL/GenBank/DDBJ databases">
        <authorList>
            <person name="Corre E."/>
            <person name="Pelletier E."/>
            <person name="Niang G."/>
            <person name="Scheremetjew M."/>
            <person name="Finn R."/>
            <person name="Kale V."/>
            <person name="Holt S."/>
            <person name="Cochrane G."/>
            <person name="Meng A."/>
            <person name="Brown T."/>
            <person name="Cohen L."/>
        </authorList>
    </citation>
    <scope>NUCLEOTIDE SEQUENCE</scope>
    <source>
        <strain evidence="2">CCMP1258.1</strain>
    </source>
</reference>
<evidence type="ECO:0000313" key="2">
    <source>
        <dbReference type="EMBL" id="CAD9578301.1"/>
    </source>
</evidence>
<accession>A0A7S2KJ17</accession>
<protein>
    <recommendedName>
        <fullName evidence="3">PH domain-containing protein</fullName>
    </recommendedName>
</protein>